<keyword evidence="4" id="KW-1185">Reference proteome</keyword>
<gene>
    <name evidence="3" type="ORF">G3M56_008325</name>
</gene>
<feature type="compositionally biased region" description="Basic and acidic residues" evidence="1">
    <location>
        <begin position="9"/>
        <end position="22"/>
    </location>
</feature>
<dbReference type="Proteomes" id="UP000475117">
    <property type="component" value="Chromosome"/>
</dbReference>
<sequence>MASARKKREKAERREEKRRREVEGLLREGKLLPVDDRKVVSRSVLPRIPEYYRDVEFVCRDCGKDEVWTARRQKVYYEELGGEIEGRPVRCALCRKLERERKAEVTRSMREGMRQMRGEAGGDGVGGTL</sequence>
<dbReference type="RefSeq" id="WP_164361969.1">
    <property type="nucleotide sequence ID" value="NZ_CP066776.1"/>
</dbReference>
<organism evidence="3 4">
    <name type="scientific">Sulfuriroseicoccus oceanibius</name>
    <dbReference type="NCBI Taxonomy" id="2707525"/>
    <lineage>
        <taxon>Bacteria</taxon>
        <taxon>Pseudomonadati</taxon>
        <taxon>Verrucomicrobiota</taxon>
        <taxon>Verrucomicrobiia</taxon>
        <taxon>Verrucomicrobiales</taxon>
        <taxon>Verrucomicrobiaceae</taxon>
        <taxon>Sulfuriroseicoccus</taxon>
    </lineage>
</organism>
<dbReference type="Pfam" id="PF13451">
    <property type="entry name" value="zf_Tbcl"/>
    <property type="match status" value="1"/>
</dbReference>
<dbReference type="EMBL" id="CP066776">
    <property type="protein sequence ID" value="QQL43901.1"/>
    <property type="molecule type" value="Genomic_DNA"/>
</dbReference>
<evidence type="ECO:0000313" key="3">
    <source>
        <dbReference type="EMBL" id="QQL43901.1"/>
    </source>
</evidence>
<dbReference type="AlphaFoldDB" id="A0A6B3L9K4"/>
<dbReference type="KEGG" id="soa:G3M56_008325"/>
<feature type="region of interest" description="Disordered" evidence="1">
    <location>
        <begin position="1"/>
        <end position="22"/>
    </location>
</feature>
<accession>A0A6B3L9K4</accession>
<feature type="domain" description="Probable zinc-binding" evidence="2">
    <location>
        <begin position="54"/>
        <end position="102"/>
    </location>
</feature>
<dbReference type="InterPro" id="IPR025306">
    <property type="entry name" value="Zn-bnd_dom_prob"/>
</dbReference>
<name>A0A6B3L9K4_9BACT</name>
<evidence type="ECO:0000259" key="2">
    <source>
        <dbReference type="Pfam" id="PF13451"/>
    </source>
</evidence>
<reference evidence="3 4" key="1">
    <citation type="submission" date="2020-12" db="EMBL/GenBank/DDBJ databases">
        <title>Sulforoseuscoccus oceanibium gen. nov., sp. nov., a representative of the phylum Verrucomicrobia with special cytoplasmic membrane, and proposal of Sulforoseuscoccusaceae fam. nov.</title>
        <authorList>
            <person name="Xi F."/>
        </authorList>
    </citation>
    <scope>NUCLEOTIDE SEQUENCE [LARGE SCALE GENOMIC DNA]</scope>
    <source>
        <strain evidence="3 4">T37</strain>
    </source>
</reference>
<protein>
    <submittedName>
        <fullName evidence="3">Zinc-ribbon domain containing protein</fullName>
    </submittedName>
</protein>
<evidence type="ECO:0000256" key="1">
    <source>
        <dbReference type="SAM" id="MobiDB-lite"/>
    </source>
</evidence>
<proteinExistence type="predicted"/>
<evidence type="ECO:0000313" key="4">
    <source>
        <dbReference type="Proteomes" id="UP000475117"/>
    </source>
</evidence>